<accession>A0A5B9E7R8</accession>
<dbReference type="Pfam" id="PF25183">
    <property type="entry name" value="OMP_b-brl_4"/>
    <property type="match status" value="1"/>
</dbReference>
<evidence type="ECO:0000313" key="8">
    <source>
        <dbReference type="Proteomes" id="UP000321820"/>
    </source>
</evidence>
<feature type="chain" id="PRO_5023111307" evidence="5">
    <location>
        <begin position="24"/>
        <end position="971"/>
    </location>
</feature>
<dbReference type="GO" id="GO:0030246">
    <property type="term" value="F:carbohydrate binding"/>
    <property type="evidence" value="ECO:0007669"/>
    <property type="project" value="InterPro"/>
</dbReference>
<dbReference type="OrthoDB" id="98676at2"/>
<feature type="compositionally biased region" description="Gly residues" evidence="4">
    <location>
        <begin position="882"/>
        <end position="904"/>
    </location>
</feature>
<dbReference type="Pfam" id="PF13620">
    <property type="entry name" value="CarboxypepD_reg"/>
    <property type="match status" value="1"/>
</dbReference>
<dbReference type="SUPFAM" id="SSF56935">
    <property type="entry name" value="Porins"/>
    <property type="match status" value="1"/>
</dbReference>
<keyword evidence="7" id="KW-0645">Protease</keyword>
<proteinExistence type="predicted"/>
<organism evidence="7 8">
    <name type="scientific">Terriglobus albidus</name>
    <dbReference type="NCBI Taxonomy" id="1592106"/>
    <lineage>
        <taxon>Bacteria</taxon>
        <taxon>Pseudomonadati</taxon>
        <taxon>Acidobacteriota</taxon>
        <taxon>Terriglobia</taxon>
        <taxon>Terriglobales</taxon>
        <taxon>Acidobacteriaceae</taxon>
        <taxon>Terriglobus</taxon>
    </lineage>
</organism>
<evidence type="ECO:0000256" key="4">
    <source>
        <dbReference type="SAM" id="MobiDB-lite"/>
    </source>
</evidence>
<dbReference type="GO" id="GO:0009279">
    <property type="term" value="C:cell outer membrane"/>
    <property type="evidence" value="ECO:0007669"/>
    <property type="project" value="UniProtKB-SubCell"/>
</dbReference>
<protein>
    <submittedName>
        <fullName evidence="7">Carboxypeptidase regulatory-like domain-containing protein</fullName>
    </submittedName>
</protein>
<keyword evidence="7" id="KW-0121">Carboxypeptidase</keyword>
<dbReference type="InterPro" id="IPR057601">
    <property type="entry name" value="Oar-like_b-barrel"/>
</dbReference>
<dbReference type="GO" id="GO:0004180">
    <property type="term" value="F:carboxypeptidase activity"/>
    <property type="evidence" value="ECO:0007669"/>
    <property type="project" value="UniProtKB-KW"/>
</dbReference>
<comment type="subcellular location">
    <subcellularLocation>
        <location evidence="1">Cell outer membrane</location>
    </subcellularLocation>
</comment>
<dbReference type="InterPro" id="IPR013784">
    <property type="entry name" value="Carb-bd-like_fold"/>
</dbReference>
<dbReference type="Gene3D" id="2.40.170.20">
    <property type="entry name" value="TonB-dependent receptor, beta-barrel domain"/>
    <property type="match status" value="1"/>
</dbReference>
<feature type="domain" description="TonB-dependent transporter Oar-like beta-barrel" evidence="6">
    <location>
        <begin position="284"/>
        <end position="537"/>
    </location>
</feature>
<evidence type="ECO:0000256" key="2">
    <source>
        <dbReference type="ARBA" id="ARBA00023136"/>
    </source>
</evidence>
<keyword evidence="2" id="KW-0472">Membrane</keyword>
<name>A0A5B9E7R8_9BACT</name>
<evidence type="ECO:0000256" key="1">
    <source>
        <dbReference type="ARBA" id="ARBA00004442"/>
    </source>
</evidence>
<keyword evidence="5" id="KW-0732">Signal</keyword>
<dbReference type="AlphaFoldDB" id="A0A5B9E7R8"/>
<dbReference type="EMBL" id="CP042806">
    <property type="protein sequence ID" value="QEE26660.1"/>
    <property type="molecule type" value="Genomic_DNA"/>
</dbReference>
<dbReference type="Gene3D" id="2.60.40.1120">
    <property type="entry name" value="Carboxypeptidase-like, regulatory domain"/>
    <property type="match status" value="1"/>
</dbReference>
<dbReference type="SUPFAM" id="SSF49452">
    <property type="entry name" value="Starch-binding domain-like"/>
    <property type="match status" value="1"/>
</dbReference>
<feature type="region of interest" description="Disordered" evidence="4">
    <location>
        <begin position="349"/>
        <end position="373"/>
    </location>
</feature>
<evidence type="ECO:0000256" key="5">
    <source>
        <dbReference type="SAM" id="SignalP"/>
    </source>
</evidence>
<sequence>MKRSWWKCVWLLVVLAASVAGQAQQTGTIRGLVTDPDAAVVPGATITATAANGKALTAQSKGDGSYSISNVPAGSYSITVTMSGFGSFVRQGVRVAAGQSLNLDVKLAIAEANAEVNVTTQTNQVSVDSDSNASATVIKDKDLDALSDDPDELQNQLSALAGPSAGPNGGQIYIDGFTGGTLPPKSSIREIRVNQNPFSAQYEKLGFGRVEILTKPGTDKFRGNINVQGNQKWLNTSSPFAQNQPDYHTFFLLGSLSGPLTKTSSFNVSGSNRDIEDNNIISKGVPIFATNFSDASTICAPGSIAAGCTIGEYTGSAINHPQKRWEVNPRLDFALSDKNTLTFRYEHEQGNNKNNNIGSYVLPSRGQNSTSQEDTIQISDSQIISPKVVNETRFEWQRSNATATALNPNLPGLNVSGGMSIGGSTSGNSNVTDTHFELQNYTSVALQKHFVRFGGRLRTTEESAYSTANQNGTFTYATIQDYMKGQVNQYAVSTINQASVTSRVTDVGLYVEDDWKIRPNLTLSAGMRFETQNQIDSNHDIAPRVALAWGVPNKHGSPKTVVRIGYGIFYDRFDLTQVMNVVRQNGTNVQTTTVSAAPGGYLNCGPSNPNACAGSGGTPGKNTIYSIGDTRSAYIMQFAGGVDQQVGKASISVNYLNSRGVHQYLNRAFANTATNMINYRYDSGGVFNQNQIFVNGNMRLSNVVSLFGFYSLNFVNGNASGATFIPSRATDTKADYGRTQFDVRNRMLMAGNINFKHGFSASPFLVASSGTPYNILAGRDLNGDSVYNDRPAWANAGSANLAGACTAAAALPTGQTSNAWYSVQQSGNYTQIPINNCTGPASLNFNLRLNKVFGFGEKTGAAAGPNGGRRQQQGGMMPPPGGGGGGGGRGQGGPGGPGGPFGGASSGHKYTVNFAIQANNLLNVVNYGAPVGTVTSQQFGRSNSIGGGGFMGPGGSSNAVRRITLQMGFNF</sequence>
<dbReference type="InterPro" id="IPR036942">
    <property type="entry name" value="Beta-barrel_TonB_sf"/>
</dbReference>
<keyword evidence="3" id="KW-0998">Cell outer membrane</keyword>
<dbReference type="KEGG" id="talb:FTW19_00740"/>
<keyword evidence="8" id="KW-1185">Reference proteome</keyword>
<evidence type="ECO:0000313" key="7">
    <source>
        <dbReference type="EMBL" id="QEE26660.1"/>
    </source>
</evidence>
<feature type="signal peptide" evidence="5">
    <location>
        <begin position="1"/>
        <end position="23"/>
    </location>
</feature>
<gene>
    <name evidence="7" type="ORF">FTW19_00740</name>
</gene>
<evidence type="ECO:0000259" key="6">
    <source>
        <dbReference type="Pfam" id="PF25183"/>
    </source>
</evidence>
<dbReference type="RefSeq" id="WP_147645798.1">
    <property type="nucleotide sequence ID" value="NZ_CP042806.1"/>
</dbReference>
<feature type="region of interest" description="Disordered" evidence="4">
    <location>
        <begin position="860"/>
        <end position="904"/>
    </location>
</feature>
<feature type="compositionally biased region" description="Low complexity" evidence="4">
    <location>
        <begin position="860"/>
        <end position="876"/>
    </location>
</feature>
<reference evidence="7 8" key="1">
    <citation type="submission" date="2019-08" db="EMBL/GenBank/DDBJ databases">
        <title>Complete genome sequence of Terriglobus albidus strain ORNL.</title>
        <authorList>
            <person name="Podar M."/>
        </authorList>
    </citation>
    <scope>NUCLEOTIDE SEQUENCE [LARGE SCALE GENOMIC DNA]</scope>
    <source>
        <strain evidence="7 8">ORNL</strain>
    </source>
</reference>
<keyword evidence="7" id="KW-0378">Hydrolase</keyword>
<evidence type="ECO:0000256" key="3">
    <source>
        <dbReference type="ARBA" id="ARBA00023237"/>
    </source>
</evidence>
<dbReference type="Proteomes" id="UP000321820">
    <property type="component" value="Chromosome"/>
</dbReference>